<gene>
    <name evidence="10" type="ORF">LSAT_V11C100029750</name>
</gene>
<evidence type="ECO:0000313" key="10">
    <source>
        <dbReference type="EMBL" id="KAJ0225207.1"/>
    </source>
</evidence>
<organism evidence="10 11">
    <name type="scientific">Lactuca sativa</name>
    <name type="common">Garden lettuce</name>
    <dbReference type="NCBI Taxonomy" id="4236"/>
    <lineage>
        <taxon>Eukaryota</taxon>
        <taxon>Viridiplantae</taxon>
        <taxon>Streptophyta</taxon>
        <taxon>Embryophyta</taxon>
        <taxon>Tracheophyta</taxon>
        <taxon>Spermatophyta</taxon>
        <taxon>Magnoliopsida</taxon>
        <taxon>eudicotyledons</taxon>
        <taxon>Gunneridae</taxon>
        <taxon>Pentapetalae</taxon>
        <taxon>asterids</taxon>
        <taxon>campanulids</taxon>
        <taxon>Asterales</taxon>
        <taxon>Asteraceae</taxon>
        <taxon>Cichorioideae</taxon>
        <taxon>Cichorieae</taxon>
        <taxon>Lactucinae</taxon>
        <taxon>Lactuca</taxon>
    </lineage>
</organism>
<sequence>MMCSNIYYEILINVNSQIMSTPGSSSNPSEEAQSNTVSSGSQASTQPNVRAKKDPAWRYITQLDSGGGKKAYFCTFCKNTYNGGGINRMKQHLAGVPGAISACPSCPGDIKFVMKSSLDENAKKTKEKHAGVLSDTLGVNVDNMYDVIDDDDDDDVQVLTQQSTQKKDGKRKAPHASQTKTVPPFLKRGMHDPSQPSIKATLQSKERWHDTDLALAMWFYDACIPMNAVNSPLFQIAMSKVASMGHGYTGPSYHAMRVTLLKDAKQSVQLIVDSYRRYWAENGCTIMGDGWRDTRQRPLINFMVYCAKGISFIKSVDASDIESNAQTLCNLFSEIVDIVGRQNVVHLVTDNAANYKAAGRLLCEKYPSIVWSPCAAHCMNLIMKDMSEMREVADLVTLASRVTVFVYNHKWPLNWLRKRPGWTEIIRPGATRFGTAFIALKSLCDHKHDLQAMVTSPDFKKVIRLEKAKEVKLIILNESFWNNCAIIVKVMTPMLRLLRICDSDEKPALGYVYEGMYRAKKGIKKLFRNNRELYTPFTNIIKNRWDRMLRKSLHAAAYWLNPVFQYDQENFSKKPEVVGGIMDMIERYSSAGTVDGLTLMDQLKLFREHEGSFGRKLAFASRNTTRPDEWWKLHGGDAPELQKFAIRILSQTASSSGCERNWSVFERIHTKRRNRLEHQRLNDLVYVHYNLRLQNRLKDYKKSYDPIDYESIDKIEFWVVDEIPEGELNYNELENMVEEEPPNYDESMMFESQVSQDDEEDDDGAALEEIDIDSFR</sequence>
<evidence type="ECO:0000256" key="1">
    <source>
        <dbReference type="ARBA" id="ARBA00004123"/>
    </source>
</evidence>
<dbReference type="InterPro" id="IPR008906">
    <property type="entry name" value="HATC_C_dom"/>
</dbReference>
<proteinExistence type="predicted"/>
<evidence type="ECO:0000259" key="9">
    <source>
        <dbReference type="PROSITE" id="PS50808"/>
    </source>
</evidence>
<dbReference type="InterPro" id="IPR012337">
    <property type="entry name" value="RNaseH-like_sf"/>
</dbReference>
<name>A0A9R1WM13_LACSA</name>
<reference evidence="10 11" key="1">
    <citation type="journal article" date="2017" name="Nat. Commun.">
        <title>Genome assembly with in vitro proximity ligation data and whole-genome triplication in lettuce.</title>
        <authorList>
            <person name="Reyes-Chin-Wo S."/>
            <person name="Wang Z."/>
            <person name="Yang X."/>
            <person name="Kozik A."/>
            <person name="Arikit S."/>
            <person name="Song C."/>
            <person name="Xia L."/>
            <person name="Froenicke L."/>
            <person name="Lavelle D.O."/>
            <person name="Truco M.J."/>
            <person name="Xia R."/>
            <person name="Zhu S."/>
            <person name="Xu C."/>
            <person name="Xu H."/>
            <person name="Xu X."/>
            <person name="Cox K."/>
            <person name="Korf I."/>
            <person name="Meyers B.C."/>
            <person name="Michelmore R.W."/>
        </authorList>
    </citation>
    <scope>NUCLEOTIDE SEQUENCE [LARGE SCALE GENOMIC DNA]</scope>
    <source>
        <strain evidence="11">cv. Salinas</strain>
        <tissue evidence="10">Seedlings</tissue>
    </source>
</reference>
<evidence type="ECO:0000256" key="6">
    <source>
        <dbReference type="ARBA" id="ARBA00023242"/>
    </source>
</evidence>
<dbReference type="PROSITE" id="PS50808">
    <property type="entry name" value="ZF_BED"/>
    <property type="match status" value="1"/>
</dbReference>
<feature type="region of interest" description="Disordered" evidence="8">
    <location>
        <begin position="20"/>
        <end position="52"/>
    </location>
</feature>
<accession>A0A9R1WM13</accession>
<comment type="subcellular location">
    <subcellularLocation>
        <location evidence="1">Nucleus</location>
    </subcellularLocation>
</comment>
<evidence type="ECO:0000256" key="5">
    <source>
        <dbReference type="ARBA" id="ARBA00023125"/>
    </source>
</evidence>
<dbReference type="PANTHER" id="PTHR32166">
    <property type="entry name" value="OSJNBA0013A04.12 PROTEIN"/>
    <property type="match status" value="1"/>
</dbReference>
<keyword evidence="11" id="KW-1185">Reference proteome</keyword>
<dbReference type="InterPro" id="IPR003656">
    <property type="entry name" value="Znf_BED"/>
</dbReference>
<dbReference type="GO" id="GO:0046983">
    <property type="term" value="F:protein dimerization activity"/>
    <property type="evidence" value="ECO:0007669"/>
    <property type="project" value="InterPro"/>
</dbReference>
<keyword evidence="2" id="KW-0479">Metal-binding</keyword>
<evidence type="ECO:0000256" key="7">
    <source>
        <dbReference type="PROSITE-ProRule" id="PRU00027"/>
    </source>
</evidence>
<keyword evidence="6" id="KW-0539">Nucleus</keyword>
<dbReference type="Pfam" id="PF05699">
    <property type="entry name" value="Dimer_Tnp_hAT"/>
    <property type="match status" value="1"/>
</dbReference>
<dbReference type="EMBL" id="NBSK02000001">
    <property type="protein sequence ID" value="KAJ0225207.1"/>
    <property type="molecule type" value="Genomic_DNA"/>
</dbReference>
<dbReference type="SUPFAM" id="SSF53098">
    <property type="entry name" value="Ribonuclease H-like"/>
    <property type="match status" value="1"/>
</dbReference>
<evidence type="ECO:0000256" key="2">
    <source>
        <dbReference type="ARBA" id="ARBA00022723"/>
    </source>
</evidence>
<comment type="caution">
    <text evidence="10">The sequence shown here is derived from an EMBL/GenBank/DDBJ whole genome shotgun (WGS) entry which is preliminary data.</text>
</comment>
<keyword evidence="5" id="KW-0238">DNA-binding</keyword>
<keyword evidence="3 7" id="KW-0863">Zinc-finger</keyword>
<dbReference type="GO" id="GO:0003677">
    <property type="term" value="F:DNA binding"/>
    <property type="evidence" value="ECO:0007669"/>
    <property type="project" value="UniProtKB-KW"/>
</dbReference>
<dbReference type="GO" id="GO:0005634">
    <property type="term" value="C:nucleus"/>
    <property type="evidence" value="ECO:0007669"/>
    <property type="project" value="UniProtKB-SubCell"/>
</dbReference>
<dbReference type="AlphaFoldDB" id="A0A9R1WM13"/>
<dbReference type="Proteomes" id="UP000235145">
    <property type="component" value="Unassembled WGS sequence"/>
</dbReference>
<evidence type="ECO:0000256" key="8">
    <source>
        <dbReference type="SAM" id="MobiDB-lite"/>
    </source>
</evidence>
<dbReference type="Pfam" id="PF04937">
    <property type="entry name" value="DUF659"/>
    <property type="match status" value="1"/>
</dbReference>
<feature type="compositionally biased region" description="Polar residues" evidence="8">
    <location>
        <begin position="20"/>
        <end position="48"/>
    </location>
</feature>
<dbReference type="PANTHER" id="PTHR32166:SF121">
    <property type="entry name" value="DUF659 DOMAIN-CONTAINING PROTEIN"/>
    <property type="match status" value="1"/>
</dbReference>
<feature type="region of interest" description="Disordered" evidence="8">
    <location>
        <begin position="160"/>
        <end position="201"/>
    </location>
</feature>
<feature type="compositionally biased region" description="Acidic residues" evidence="8">
    <location>
        <begin position="756"/>
        <end position="776"/>
    </location>
</feature>
<keyword evidence="4" id="KW-0862">Zinc</keyword>
<evidence type="ECO:0000256" key="3">
    <source>
        <dbReference type="ARBA" id="ARBA00022771"/>
    </source>
</evidence>
<feature type="region of interest" description="Disordered" evidence="8">
    <location>
        <begin position="739"/>
        <end position="776"/>
    </location>
</feature>
<feature type="domain" description="BED-type" evidence="9">
    <location>
        <begin position="51"/>
        <end position="110"/>
    </location>
</feature>
<protein>
    <recommendedName>
        <fullName evidence="9">BED-type domain-containing protein</fullName>
    </recommendedName>
</protein>
<dbReference type="GO" id="GO:0008270">
    <property type="term" value="F:zinc ion binding"/>
    <property type="evidence" value="ECO:0007669"/>
    <property type="project" value="UniProtKB-KW"/>
</dbReference>
<evidence type="ECO:0000256" key="4">
    <source>
        <dbReference type="ARBA" id="ARBA00022833"/>
    </source>
</evidence>
<dbReference type="InterPro" id="IPR007021">
    <property type="entry name" value="DUF659"/>
</dbReference>
<evidence type="ECO:0000313" key="11">
    <source>
        <dbReference type="Proteomes" id="UP000235145"/>
    </source>
</evidence>